<protein>
    <recommendedName>
        <fullName evidence="3">Nucleoside 2-deoxyribosyltransferase</fullName>
    </recommendedName>
</protein>
<evidence type="ECO:0000313" key="2">
    <source>
        <dbReference type="Proteomes" id="UP000463337"/>
    </source>
</evidence>
<dbReference type="Gene3D" id="3.40.50.450">
    <property type="match status" value="1"/>
</dbReference>
<dbReference type="SUPFAM" id="SSF52309">
    <property type="entry name" value="N-(deoxy)ribosyltransferase-like"/>
    <property type="match status" value="1"/>
</dbReference>
<organism evidence="1 2">
    <name type="scientific">Parabacteroides distasonis</name>
    <dbReference type="NCBI Taxonomy" id="823"/>
    <lineage>
        <taxon>Bacteria</taxon>
        <taxon>Pseudomonadati</taxon>
        <taxon>Bacteroidota</taxon>
        <taxon>Bacteroidia</taxon>
        <taxon>Bacteroidales</taxon>
        <taxon>Tannerellaceae</taxon>
        <taxon>Parabacteroides</taxon>
    </lineage>
</organism>
<dbReference type="Proteomes" id="UP000463337">
    <property type="component" value="Unassembled WGS sequence"/>
</dbReference>
<gene>
    <name evidence="1" type="ORF">GKD59_02455</name>
</gene>
<reference evidence="1 2" key="1">
    <citation type="journal article" date="2019" name="Nat. Med.">
        <title>A library of human gut bacterial isolates paired with longitudinal multiomics data enables mechanistic microbiome research.</title>
        <authorList>
            <person name="Poyet M."/>
            <person name="Groussin M."/>
            <person name="Gibbons S.M."/>
            <person name="Avila-Pacheco J."/>
            <person name="Jiang X."/>
            <person name="Kearney S.M."/>
            <person name="Perrotta A.R."/>
            <person name="Berdy B."/>
            <person name="Zhao S."/>
            <person name="Lieberman T.D."/>
            <person name="Swanson P.K."/>
            <person name="Smith M."/>
            <person name="Roesemann S."/>
            <person name="Alexander J.E."/>
            <person name="Rich S.A."/>
            <person name="Livny J."/>
            <person name="Vlamakis H."/>
            <person name="Clish C."/>
            <person name="Bullock K."/>
            <person name="Deik A."/>
            <person name="Scott J."/>
            <person name="Pierce K.A."/>
            <person name="Xavier R.J."/>
            <person name="Alm E.J."/>
        </authorList>
    </citation>
    <scope>NUCLEOTIDE SEQUENCE [LARGE SCALE GENOMIC DNA]</scope>
    <source>
        <strain evidence="1 2">BIOML-A41</strain>
    </source>
</reference>
<sequence>MNQECFVIQPISDTKFTKRYDDIYKPAIEATGLNAYRVDLDPTVKIPIEEIESRIKNSVICFADISTDNPNVWYELGYAFASGKDVVMVCDESRNDFPFDIRHKNIIRYKTESPSDFSTLREKIIEKIKAYIQSQKTTEKLLANPLSETDGLQPYELSLLAFIVGEQCTDEEVAPIYELKNMMNKAGFNNTAFSIGIRLLKAKGFITTKVDSDFNGNEYTVCSLSNTGVDFVLKNTHLFELQQPSAQKTINTFSSDDLPF</sequence>
<accession>A0A6I2MVD3</accession>
<dbReference type="RefSeq" id="WP_129984344.1">
    <property type="nucleotide sequence ID" value="NZ_RCYP01000002.1"/>
</dbReference>
<comment type="caution">
    <text evidence="1">The sequence shown here is derived from an EMBL/GenBank/DDBJ whole genome shotgun (WGS) entry which is preliminary data.</text>
</comment>
<name>A0A6I2MVD3_PARDI</name>
<proteinExistence type="predicted"/>
<dbReference type="AlphaFoldDB" id="A0A6I2MVD3"/>
<evidence type="ECO:0008006" key="3">
    <source>
        <dbReference type="Google" id="ProtNLM"/>
    </source>
</evidence>
<dbReference type="EMBL" id="WKLT01000002">
    <property type="protein sequence ID" value="MRY56792.1"/>
    <property type="molecule type" value="Genomic_DNA"/>
</dbReference>
<evidence type="ECO:0000313" key="1">
    <source>
        <dbReference type="EMBL" id="MRY56792.1"/>
    </source>
</evidence>